<dbReference type="CTD" id="84708"/>
<dbReference type="GO" id="GO:0005737">
    <property type="term" value="C:cytoplasm"/>
    <property type="evidence" value="ECO:0007669"/>
    <property type="project" value="TreeGrafter"/>
</dbReference>
<evidence type="ECO:0000259" key="7">
    <source>
        <dbReference type="PROSITE" id="PS50106"/>
    </source>
</evidence>
<dbReference type="Gene3D" id="2.30.42.10">
    <property type="match status" value="4"/>
</dbReference>
<feature type="region of interest" description="Disordered" evidence="5">
    <location>
        <begin position="516"/>
        <end position="554"/>
    </location>
</feature>
<dbReference type="Proteomes" id="UP000221080">
    <property type="component" value="Chromosome 25"/>
</dbReference>
<proteinExistence type="predicted"/>
<evidence type="ECO:0000313" key="8">
    <source>
        <dbReference type="Proteomes" id="UP000221080"/>
    </source>
</evidence>
<dbReference type="Gene3D" id="3.30.40.10">
    <property type="entry name" value="Zinc/RING finger domain, C3HC4 (zinc finger)"/>
    <property type="match status" value="1"/>
</dbReference>
<dbReference type="Pfam" id="PF00595">
    <property type="entry name" value="PDZ"/>
    <property type="match status" value="4"/>
</dbReference>
<name>A0A2D0Q2X5_ICTPU</name>
<evidence type="ECO:0000259" key="6">
    <source>
        <dbReference type="PROSITE" id="PS50089"/>
    </source>
</evidence>
<dbReference type="PANTHER" id="PTHR19964:SF14">
    <property type="entry name" value="E3 UBIQUITIN-PROTEIN LIGASE LNX"/>
    <property type="match status" value="1"/>
</dbReference>
<dbReference type="SUPFAM" id="SSF57850">
    <property type="entry name" value="RING/U-box"/>
    <property type="match status" value="1"/>
</dbReference>
<dbReference type="PANTHER" id="PTHR19964">
    <property type="entry name" value="MULTIPLE PDZ DOMAIN PROTEIN"/>
    <property type="match status" value="1"/>
</dbReference>
<dbReference type="CDD" id="cd06677">
    <property type="entry name" value="PDZ1_LNX1_2-like"/>
    <property type="match status" value="1"/>
</dbReference>
<organism evidence="8 9">
    <name type="scientific">Ictalurus punctatus</name>
    <name type="common">Channel catfish</name>
    <name type="synonym">Silurus punctatus</name>
    <dbReference type="NCBI Taxonomy" id="7998"/>
    <lineage>
        <taxon>Eukaryota</taxon>
        <taxon>Metazoa</taxon>
        <taxon>Chordata</taxon>
        <taxon>Craniata</taxon>
        <taxon>Vertebrata</taxon>
        <taxon>Euteleostomi</taxon>
        <taxon>Actinopterygii</taxon>
        <taxon>Neopterygii</taxon>
        <taxon>Teleostei</taxon>
        <taxon>Ostariophysi</taxon>
        <taxon>Siluriformes</taxon>
        <taxon>Ictaluridae</taxon>
        <taxon>Ictalurus</taxon>
    </lineage>
</organism>
<dbReference type="CDD" id="cd06679">
    <property type="entry name" value="PDZ3_LNX1_2-like"/>
    <property type="match status" value="1"/>
</dbReference>
<dbReference type="OrthoDB" id="438726at2759"/>
<dbReference type="InterPro" id="IPR036034">
    <property type="entry name" value="PDZ_sf"/>
</dbReference>
<dbReference type="STRING" id="7998.ENSIPUP00000014744"/>
<dbReference type="SMART" id="SM00228">
    <property type="entry name" value="PDZ"/>
    <property type="match status" value="4"/>
</dbReference>
<protein>
    <submittedName>
        <fullName evidence="9 10">E3 ubiquitin-protein ligase LNX isoform X1</fullName>
    </submittedName>
</protein>
<dbReference type="GO" id="GO:0006511">
    <property type="term" value="P:ubiquitin-dependent protein catabolic process"/>
    <property type="evidence" value="ECO:0007669"/>
    <property type="project" value="TreeGrafter"/>
</dbReference>
<evidence type="ECO:0000256" key="1">
    <source>
        <dbReference type="ARBA" id="ARBA00022723"/>
    </source>
</evidence>
<dbReference type="GeneTree" id="ENSGT00940000158757"/>
<dbReference type="GO" id="GO:0004842">
    <property type="term" value="F:ubiquitin-protein transferase activity"/>
    <property type="evidence" value="ECO:0007669"/>
    <property type="project" value="TreeGrafter"/>
</dbReference>
<evidence type="ECO:0000313" key="9">
    <source>
        <dbReference type="RefSeq" id="XP_017311705.2"/>
    </source>
</evidence>
<dbReference type="InterPro" id="IPR017907">
    <property type="entry name" value="Znf_RING_CS"/>
</dbReference>
<dbReference type="GeneID" id="108258000"/>
<dbReference type="Pfam" id="PF13920">
    <property type="entry name" value="zf-C3HC4_3"/>
    <property type="match status" value="1"/>
</dbReference>
<dbReference type="PROSITE" id="PS50106">
    <property type="entry name" value="PDZ"/>
    <property type="match status" value="4"/>
</dbReference>
<gene>
    <name evidence="9 10 11" type="primary">lnx1</name>
</gene>
<keyword evidence="3" id="KW-0862">Zinc</keyword>
<dbReference type="CDD" id="cd16779">
    <property type="entry name" value="mRING-HC-C3HC3D_LNX1"/>
    <property type="match status" value="1"/>
</dbReference>
<reference evidence="8" key="1">
    <citation type="journal article" date="2016" name="Nat. Commun.">
        <title>The channel catfish genome sequence provides insights into the evolution of scale formation in teleosts.</title>
        <authorList>
            <person name="Liu Z."/>
            <person name="Liu S."/>
            <person name="Yao J."/>
            <person name="Bao L."/>
            <person name="Zhang J."/>
            <person name="Li Y."/>
            <person name="Jiang C."/>
            <person name="Sun L."/>
            <person name="Wang R."/>
            <person name="Zhang Y."/>
            <person name="Zhou T."/>
            <person name="Zeng Q."/>
            <person name="Fu Q."/>
            <person name="Gao S."/>
            <person name="Li N."/>
            <person name="Koren S."/>
            <person name="Jiang Y."/>
            <person name="Zimin A."/>
            <person name="Xu P."/>
            <person name="Phillippy A.M."/>
            <person name="Geng X."/>
            <person name="Song L."/>
            <person name="Sun F."/>
            <person name="Li C."/>
            <person name="Wang X."/>
            <person name="Chen A."/>
            <person name="Jin Y."/>
            <person name="Yuan Z."/>
            <person name="Yang Y."/>
            <person name="Tan S."/>
            <person name="Peatman E."/>
            <person name="Lu J."/>
            <person name="Qin Z."/>
            <person name="Dunham R."/>
            <person name="Li Z."/>
            <person name="Sonstegard T."/>
            <person name="Feng J."/>
            <person name="Danzmann R.G."/>
            <person name="Schroeder S."/>
            <person name="Scheffler B."/>
            <person name="Duke M.V."/>
            <person name="Ballard L."/>
            <person name="Kucuktas H."/>
            <person name="Kaltenboeck L."/>
            <person name="Liu H."/>
            <person name="Armbruster J."/>
            <person name="Xie Y."/>
            <person name="Kirby M.L."/>
            <person name="Tian Y."/>
            <person name="Flanagan M.E."/>
            <person name="Mu W."/>
            <person name="Waldbieser G.C."/>
        </authorList>
    </citation>
    <scope>NUCLEOTIDE SEQUENCE [LARGE SCALE GENOMIC DNA]</scope>
    <source>
        <strain evidence="8">SDA103</strain>
    </source>
</reference>
<feature type="domain" description="PDZ" evidence="7">
    <location>
        <begin position="739"/>
        <end position="822"/>
    </location>
</feature>
<dbReference type="RefSeq" id="XP_017311705.2">
    <property type="nucleotide sequence ID" value="XM_017456216.3"/>
</dbReference>
<dbReference type="SMART" id="SM00184">
    <property type="entry name" value="RING"/>
    <property type="match status" value="1"/>
</dbReference>
<dbReference type="AlphaFoldDB" id="A0A2D0Q2X5"/>
<dbReference type="FunFam" id="2.30.42.10:FF:000164">
    <property type="entry name" value="Ligand of numb-protein X 2"/>
    <property type="match status" value="1"/>
</dbReference>
<dbReference type="RefSeq" id="XP_053531681.1">
    <property type="nucleotide sequence ID" value="XM_053675706.1"/>
</dbReference>
<dbReference type="CDD" id="cd06680">
    <property type="entry name" value="PDZ4_LNX1_2-like"/>
    <property type="match status" value="1"/>
</dbReference>
<evidence type="ECO:0000256" key="5">
    <source>
        <dbReference type="SAM" id="MobiDB-lite"/>
    </source>
</evidence>
<dbReference type="InterPro" id="IPR001841">
    <property type="entry name" value="Znf_RING"/>
</dbReference>
<evidence type="ECO:0000256" key="2">
    <source>
        <dbReference type="ARBA" id="ARBA00022771"/>
    </source>
</evidence>
<accession>A0A2D0Q2X5</accession>
<dbReference type="PROSITE" id="PS00518">
    <property type="entry name" value="ZF_RING_1"/>
    <property type="match status" value="1"/>
</dbReference>
<evidence type="ECO:0000313" key="10">
    <source>
        <dbReference type="RefSeq" id="XP_017311706.2"/>
    </source>
</evidence>
<dbReference type="GO" id="GO:0008270">
    <property type="term" value="F:zinc ion binding"/>
    <property type="evidence" value="ECO:0007669"/>
    <property type="project" value="UniProtKB-KW"/>
</dbReference>
<dbReference type="RefSeq" id="XP_017311706.2">
    <property type="nucleotide sequence ID" value="XM_017456217.3"/>
</dbReference>
<evidence type="ECO:0000256" key="3">
    <source>
        <dbReference type="ARBA" id="ARBA00022833"/>
    </source>
</evidence>
<feature type="compositionally biased region" description="Polar residues" evidence="5">
    <location>
        <begin position="529"/>
        <end position="543"/>
    </location>
</feature>
<sequence>METVESDCMETAVGDAIVDEEEVAVAMAINDATEVGREEGGAMAIGDALFEQPKEEAGATAMPTGDSAEMTSTGATLTQWYGASETPFDDATTMPSSGATPILIDGVTAMPVDGDMELPSNNARATPTSGAMAMPAEGAIAMPYDGGMELPSNSATATPTTGATAMPADGAIAMPFDGGMELPSNRATATPTTGAMAMPADGAIAMPFDGGMELPSNSATATPTTGATAMPADGATAMIFDCGMELPSNSATATPTTGATAMPADGATAMIFDRGMELPSNSATATPTTGATAMPADGATAMPFDGGMELPSNSATATPTTGATAMPADGATAMMFSVAMDCEPSTTGVDLCKVCGQCHLLDENHEYNYKDEVDDELTCHICLQPLISPLDTPCGHTYCQECLTNFLVESDFCPVDRVPILLQNCRKSNVLVNKLLDKLTVFCPFGEHCSETMARGELQGHLLSRCKGASHYGLSAERKRRSQEGECTDSTSELALAALPADGPASSAMALLSDEPGLVNPAYEPGMEDNSQSGSTTSLTTRSNSKKSEFRNFDRSSVRSRSFRRLNRAFSVLRRTKSGTAVVHDNTEERDNFRNASVPQEVFALPQLHHLIPDGEITTVKITRSDPCEPLAISIVGGNETPLVRILIQDIYREGVIARDGRLLPGDMILKVNGIDITNVPHCYALAALKRPCMLLRLTVLREQRHRYRGHHHHHHHVPQPGELLYPGSGGSVRDDSLHVVLLKGAPDEQLGIKLVRRPNEHGVFIFHLLEGGLAAQDGRLRIDDRVLAINGHDLRYGAPEHAALLIQASVERVHFIVSRQTRVPAPDILQEAPWNMEGPPPYSAVDIEQSLVDSCQKPGCYEKTVTLAKESNESLGMTVAGGMNSHGWDLPVYITNIDPSGVVAREGSIHKGDILLNVNGVDLTGVTRGEAVANLKNTSSPVVLRVLEMRPPDMSSVDCMPPAVSLPSSPGDVKMPLPHDDYSPLWVSWLQLPRHLYSCKDIVLRRSTSGSLGFSIVGGQEELNCNQSFFIRSIVEGTPAYNDGRIRCGDILLEVNGKSTWGMTHTALVRLLKELRGRITLTIVSWPGSLL</sequence>
<reference evidence="9 10" key="2">
    <citation type="submission" date="2025-04" db="UniProtKB">
        <authorList>
            <consortium name="RefSeq"/>
        </authorList>
    </citation>
    <scope>IDENTIFICATION</scope>
    <source>
        <tissue evidence="9 10">Blood</tissue>
    </source>
</reference>
<dbReference type="InterPro" id="IPR051342">
    <property type="entry name" value="PDZ_scaffold"/>
</dbReference>
<dbReference type="KEGG" id="ipu:108258000"/>
<dbReference type="InterPro" id="IPR001478">
    <property type="entry name" value="PDZ"/>
</dbReference>
<evidence type="ECO:0000256" key="4">
    <source>
        <dbReference type="PROSITE-ProRule" id="PRU00175"/>
    </source>
</evidence>
<keyword evidence="8" id="KW-1185">Reference proteome</keyword>
<dbReference type="CDD" id="cd06678">
    <property type="entry name" value="PDZ2_LNX1_2-like"/>
    <property type="match status" value="1"/>
</dbReference>
<keyword evidence="1" id="KW-0479">Metal-binding</keyword>
<feature type="domain" description="PDZ" evidence="7">
    <location>
        <begin position="619"/>
        <end position="704"/>
    </location>
</feature>
<dbReference type="InterPro" id="IPR013083">
    <property type="entry name" value="Znf_RING/FYVE/PHD"/>
</dbReference>
<evidence type="ECO:0000313" key="11">
    <source>
        <dbReference type="RefSeq" id="XP_053531681.1"/>
    </source>
</evidence>
<keyword evidence="2 4" id="KW-0863">Zinc-finger</keyword>
<feature type="domain" description="PDZ" evidence="7">
    <location>
        <begin position="865"/>
        <end position="951"/>
    </location>
</feature>
<dbReference type="FunFam" id="2.30.42.10:FF:000081">
    <property type="entry name" value="Ligand of Numb protein X 2"/>
    <property type="match status" value="1"/>
</dbReference>
<dbReference type="SUPFAM" id="SSF50156">
    <property type="entry name" value="PDZ domain-like"/>
    <property type="match status" value="4"/>
</dbReference>
<feature type="domain" description="PDZ" evidence="7">
    <location>
        <begin position="1002"/>
        <end position="1088"/>
    </location>
</feature>
<dbReference type="PROSITE" id="PS50089">
    <property type="entry name" value="ZF_RING_2"/>
    <property type="match status" value="1"/>
</dbReference>
<feature type="domain" description="RING-type" evidence="6">
    <location>
        <begin position="379"/>
        <end position="417"/>
    </location>
</feature>